<reference evidence="14 15" key="1">
    <citation type="submission" date="2018-02" db="EMBL/GenBank/DDBJ databases">
        <title>Genome sequencing of Solimonas sp. HR-BB.</title>
        <authorList>
            <person name="Lee Y."/>
            <person name="Jeon C.O."/>
        </authorList>
    </citation>
    <scope>NUCLEOTIDE SEQUENCE [LARGE SCALE GENOMIC DNA]</scope>
    <source>
        <strain evidence="14 15">HR-BB</strain>
    </source>
</reference>
<evidence type="ECO:0000313" key="15">
    <source>
        <dbReference type="Proteomes" id="UP000238220"/>
    </source>
</evidence>
<evidence type="ECO:0000256" key="6">
    <source>
        <dbReference type="ARBA" id="ARBA00022679"/>
    </source>
</evidence>
<comment type="catalytic activity">
    <reaction evidence="10">
        <text>an acyl-CoA + a 1,2-diacyl-sn-glycerol = a triacyl-sn-glycerol + CoA</text>
        <dbReference type="Rhea" id="RHEA:10868"/>
        <dbReference type="ChEBI" id="CHEBI:17815"/>
        <dbReference type="ChEBI" id="CHEBI:57287"/>
        <dbReference type="ChEBI" id="CHEBI:58342"/>
        <dbReference type="ChEBI" id="CHEBI:64615"/>
        <dbReference type="EC" id="2.3.1.20"/>
    </reaction>
</comment>
<dbReference type="Proteomes" id="UP000238220">
    <property type="component" value="Unassembled WGS sequence"/>
</dbReference>
<feature type="domain" description="O-acyltransferase WSD1-like N-terminal" evidence="12">
    <location>
        <begin position="4"/>
        <end position="263"/>
    </location>
</feature>
<keyword evidence="7" id="KW-0319">Glycerol metabolism</keyword>
<dbReference type="InterPro" id="IPR004255">
    <property type="entry name" value="O-acyltransferase_WSD1_N"/>
</dbReference>
<dbReference type="InterPro" id="IPR045034">
    <property type="entry name" value="O-acyltransferase_WSD1-like"/>
</dbReference>
<dbReference type="UniPathway" id="UPA00282"/>
<feature type="region of interest" description="Disordered" evidence="11">
    <location>
        <begin position="158"/>
        <end position="177"/>
    </location>
</feature>
<keyword evidence="15" id="KW-1185">Reference proteome</keyword>
<comment type="pathway">
    <text evidence="1">Glycerolipid metabolism; triacylglycerol biosynthesis.</text>
</comment>
<dbReference type="RefSeq" id="WP_104228648.1">
    <property type="nucleotide sequence ID" value="NZ_PSNW01000001.1"/>
</dbReference>
<dbReference type="Pfam" id="PF03007">
    <property type="entry name" value="WS_DGAT_cat"/>
    <property type="match status" value="1"/>
</dbReference>
<keyword evidence="9 14" id="KW-0012">Acyltransferase</keyword>
<dbReference type="GO" id="GO:0005886">
    <property type="term" value="C:plasma membrane"/>
    <property type="evidence" value="ECO:0007669"/>
    <property type="project" value="TreeGrafter"/>
</dbReference>
<dbReference type="OrthoDB" id="9810950at2"/>
<keyword evidence="6 14" id="KW-0808">Transferase</keyword>
<evidence type="ECO:0000256" key="8">
    <source>
        <dbReference type="ARBA" id="ARBA00023098"/>
    </source>
</evidence>
<evidence type="ECO:0000256" key="5">
    <source>
        <dbReference type="ARBA" id="ARBA00022516"/>
    </source>
</evidence>
<dbReference type="GO" id="GO:0051701">
    <property type="term" value="P:biological process involved in interaction with host"/>
    <property type="evidence" value="ECO:0007669"/>
    <property type="project" value="TreeGrafter"/>
</dbReference>
<dbReference type="GO" id="GO:0071731">
    <property type="term" value="P:response to nitric oxide"/>
    <property type="evidence" value="ECO:0007669"/>
    <property type="project" value="TreeGrafter"/>
</dbReference>
<name>A0A2S5TL24_9GAMM</name>
<evidence type="ECO:0000259" key="12">
    <source>
        <dbReference type="Pfam" id="PF03007"/>
    </source>
</evidence>
<evidence type="ECO:0000256" key="10">
    <source>
        <dbReference type="ARBA" id="ARBA00048109"/>
    </source>
</evidence>
<protein>
    <recommendedName>
        <fullName evidence="4">diacylglycerol O-acyltransferase</fullName>
        <ecNumber evidence="4">2.3.1.20</ecNumber>
    </recommendedName>
</protein>
<evidence type="ECO:0000256" key="11">
    <source>
        <dbReference type="SAM" id="MobiDB-lite"/>
    </source>
</evidence>
<evidence type="ECO:0000256" key="9">
    <source>
        <dbReference type="ARBA" id="ARBA00023315"/>
    </source>
</evidence>
<dbReference type="Pfam" id="PF06974">
    <property type="entry name" value="WS_DGAT_C"/>
    <property type="match status" value="1"/>
</dbReference>
<dbReference type="GO" id="GO:0001666">
    <property type="term" value="P:response to hypoxia"/>
    <property type="evidence" value="ECO:0007669"/>
    <property type="project" value="TreeGrafter"/>
</dbReference>
<dbReference type="GO" id="GO:0019432">
    <property type="term" value="P:triglyceride biosynthetic process"/>
    <property type="evidence" value="ECO:0007669"/>
    <property type="project" value="UniProtKB-UniPathway"/>
</dbReference>
<comment type="pathway">
    <text evidence="2">Lipid metabolism.</text>
</comment>
<dbReference type="EC" id="2.3.1.20" evidence="4"/>
<dbReference type="EMBL" id="PSNW01000001">
    <property type="protein sequence ID" value="PPE75683.1"/>
    <property type="molecule type" value="Genomic_DNA"/>
</dbReference>
<organism evidence="14 15">
    <name type="scientific">Solimonas fluminis</name>
    <dbReference type="NCBI Taxonomy" id="2086571"/>
    <lineage>
        <taxon>Bacteria</taxon>
        <taxon>Pseudomonadati</taxon>
        <taxon>Pseudomonadota</taxon>
        <taxon>Gammaproteobacteria</taxon>
        <taxon>Nevskiales</taxon>
        <taxon>Nevskiaceae</taxon>
        <taxon>Solimonas</taxon>
    </lineage>
</organism>
<dbReference type="AlphaFoldDB" id="A0A2S5TL24"/>
<dbReference type="PANTHER" id="PTHR31650">
    <property type="entry name" value="O-ACYLTRANSFERASE (WSD1-LIKE) FAMILY PROTEIN"/>
    <property type="match status" value="1"/>
</dbReference>
<evidence type="ECO:0000313" key="14">
    <source>
        <dbReference type="EMBL" id="PPE75683.1"/>
    </source>
</evidence>
<dbReference type="GO" id="GO:0006071">
    <property type="term" value="P:glycerol metabolic process"/>
    <property type="evidence" value="ECO:0007669"/>
    <property type="project" value="UniProtKB-KW"/>
</dbReference>
<evidence type="ECO:0000256" key="2">
    <source>
        <dbReference type="ARBA" id="ARBA00005189"/>
    </source>
</evidence>
<dbReference type="SUPFAM" id="SSF52777">
    <property type="entry name" value="CoA-dependent acyltransferases"/>
    <property type="match status" value="1"/>
</dbReference>
<comment type="caution">
    <text evidence="14">The sequence shown here is derived from an EMBL/GenBank/DDBJ whole genome shotgun (WGS) entry which is preliminary data.</text>
</comment>
<dbReference type="InterPro" id="IPR014292">
    <property type="entry name" value="Acyl_transf_WS/DGAT"/>
</dbReference>
<evidence type="ECO:0000256" key="4">
    <source>
        <dbReference type="ARBA" id="ARBA00013244"/>
    </source>
</evidence>
<accession>A0A2S5TL24</accession>
<dbReference type="NCBIfam" id="TIGR02946">
    <property type="entry name" value="acyl_WS_DGAT"/>
    <property type="match status" value="1"/>
</dbReference>
<dbReference type="InterPro" id="IPR009721">
    <property type="entry name" value="O-acyltransferase_WSD1_C"/>
</dbReference>
<evidence type="ECO:0000256" key="1">
    <source>
        <dbReference type="ARBA" id="ARBA00004771"/>
    </source>
</evidence>
<dbReference type="GO" id="GO:0004144">
    <property type="term" value="F:diacylglycerol O-acyltransferase activity"/>
    <property type="evidence" value="ECO:0007669"/>
    <property type="project" value="UniProtKB-EC"/>
</dbReference>
<feature type="domain" description="O-acyltransferase WSD1 C-terminal" evidence="13">
    <location>
        <begin position="304"/>
        <end position="450"/>
    </location>
</feature>
<comment type="similarity">
    <text evidence="3">Belongs to the long-chain O-acyltransferase family.</text>
</comment>
<sequence>MQYLSPVDASFLRMESKRTPMHVGGLLTFRLPDNASPDFLRDLLQHMRTVPFMPHPFDCKLARGRMSKLAPAWVKADIDIDYHIRHSALPYPGGERELGVLVARLHSHPLDLSRPLWEAHLIEGLENRRFAIYFKAHHCAIDGMGGMKMVRSWLSEDPTDMSGPGRPMAQAAAEPARPRSWKTRLAKPFKVAGHQIRTLPELIKVLREMSAPGLEGGTRAALTTPRSLLNQAISQQRRLGTQLLDLKRIKAISSATGTTVNDVSLAICGGAIRRYLLENGALPEKSLLASVPVALPRPEGKGGGNAVAGFVCPFGTDQTDPLKRLQRIHRVTSVTKQQLLGLSPTALEQFTMMGLSPLLLGQMAGVLSKVPPFFNVTVSNVVASKVPLYLRGAQLEAMYPMSILFDGYALNITLVGYCDRVAVGFTGCRDSIPSLQKLAVYTGDALNEMEEALAAAMPPQAGGTKRKRSAS</sequence>
<evidence type="ECO:0000256" key="7">
    <source>
        <dbReference type="ARBA" id="ARBA00022798"/>
    </source>
</evidence>
<dbReference type="PANTHER" id="PTHR31650:SF1">
    <property type="entry name" value="WAX ESTER SYNTHASE_DIACYLGLYCEROL ACYLTRANSFERASE 4-RELATED"/>
    <property type="match status" value="1"/>
</dbReference>
<evidence type="ECO:0000259" key="13">
    <source>
        <dbReference type="Pfam" id="PF06974"/>
    </source>
</evidence>
<proteinExistence type="inferred from homology"/>
<keyword evidence="8" id="KW-0443">Lipid metabolism</keyword>
<keyword evidence="5" id="KW-0444">Lipid biosynthesis</keyword>
<gene>
    <name evidence="14" type="ORF">C3942_01970</name>
</gene>
<evidence type="ECO:0000256" key="3">
    <source>
        <dbReference type="ARBA" id="ARBA00009587"/>
    </source>
</evidence>